<evidence type="ECO:0000256" key="4">
    <source>
        <dbReference type="ARBA" id="ARBA00023242"/>
    </source>
</evidence>
<evidence type="ECO:0000259" key="7">
    <source>
        <dbReference type="PROSITE" id="PS50118"/>
    </source>
</evidence>
<evidence type="ECO:0000256" key="3">
    <source>
        <dbReference type="ARBA" id="ARBA00023125"/>
    </source>
</evidence>
<evidence type="ECO:0000313" key="9">
    <source>
        <dbReference type="Proteomes" id="UP001188597"/>
    </source>
</evidence>
<evidence type="ECO:0000256" key="2">
    <source>
        <dbReference type="ARBA" id="ARBA00008774"/>
    </source>
</evidence>
<sequence>MAMARAVLSSSISSMLGTNYKNLMIRDVRNWPCRQAHHQPYLSLGHGCYSLGEREFGGRRLKPSVSLARPVATSFVIAGDKNPQPNRGSHNHPGPSPIKDASIIPQGGYNFFGSGGPKLGGGADYQEGITVAKDKKSATKHKKNALGPVSDGKIGKRKADTLAKKERLAKTHPDKPKRPLTDFFIFLEEFRKTFREENPKVRSATAVTKAAGLSWKSMTDAEKAPYEAIATKKKSDYKILMDAYNMSQAENA</sequence>
<name>A0AA88V119_9ASTE</name>
<evidence type="ECO:0000313" key="8">
    <source>
        <dbReference type="EMBL" id="KAK2999632.1"/>
    </source>
</evidence>
<dbReference type="PANTHER" id="PTHR46261">
    <property type="entry name" value="HIGH MOBILITY GROUP B PROTEIN 4-RELATED"/>
    <property type="match status" value="1"/>
</dbReference>
<dbReference type="GO" id="GO:0030527">
    <property type="term" value="F:structural constituent of chromatin"/>
    <property type="evidence" value="ECO:0007669"/>
    <property type="project" value="UniProtKB-ARBA"/>
</dbReference>
<dbReference type="Proteomes" id="UP001188597">
    <property type="component" value="Unassembled WGS sequence"/>
</dbReference>
<feature type="DNA-binding region" description="HMG box" evidence="5">
    <location>
        <begin position="176"/>
        <end position="245"/>
    </location>
</feature>
<evidence type="ECO:0000256" key="5">
    <source>
        <dbReference type="PROSITE-ProRule" id="PRU00267"/>
    </source>
</evidence>
<evidence type="ECO:0000256" key="1">
    <source>
        <dbReference type="ARBA" id="ARBA00004123"/>
    </source>
</evidence>
<dbReference type="CDD" id="cd22005">
    <property type="entry name" value="HMG-box_AtHMGB1-like"/>
    <property type="match status" value="1"/>
</dbReference>
<evidence type="ECO:0000256" key="6">
    <source>
        <dbReference type="SAM" id="MobiDB-lite"/>
    </source>
</evidence>
<dbReference type="PANTHER" id="PTHR46261:SF1">
    <property type="entry name" value="HIGH MOBILITY GROUP B PROTEIN 1"/>
    <property type="match status" value="1"/>
</dbReference>
<dbReference type="SMART" id="SM00398">
    <property type="entry name" value="HMG"/>
    <property type="match status" value="1"/>
</dbReference>
<comment type="similarity">
    <text evidence="2">Belongs to the HMGB family.</text>
</comment>
<dbReference type="InterPro" id="IPR009071">
    <property type="entry name" value="HMG_box_dom"/>
</dbReference>
<dbReference type="PROSITE" id="PS50118">
    <property type="entry name" value="HMG_BOX_2"/>
    <property type="match status" value="1"/>
</dbReference>
<dbReference type="GO" id="GO:0005634">
    <property type="term" value="C:nucleus"/>
    <property type="evidence" value="ECO:0007669"/>
    <property type="project" value="UniProtKB-SubCell"/>
</dbReference>
<organism evidence="8 9">
    <name type="scientific">Escallonia herrerae</name>
    <dbReference type="NCBI Taxonomy" id="1293975"/>
    <lineage>
        <taxon>Eukaryota</taxon>
        <taxon>Viridiplantae</taxon>
        <taxon>Streptophyta</taxon>
        <taxon>Embryophyta</taxon>
        <taxon>Tracheophyta</taxon>
        <taxon>Spermatophyta</taxon>
        <taxon>Magnoliopsida</taxon>
        <taxon>eudicotyledons</taxon>
        <taxon>Gunneridae</taxon>
        <taxon>Pentapetalae</taxon>
        <taxon>asterids</taxon>
        <taxon>campanulids</taxon>
        <taxon>Escalloniales</taxon>
        <taxon>Escalloniaceae</taxon>
        <taxon>Escallonia</taxon>
    </lineage>
</organism>
<dbReference type="GO" id="GO:0003677">
    <property type="term" value="F:DNA binding"/>
    <property type="evidence" value="ECO:0007669"/>
    <property type="project" value="UniProtKB-UniRule"/>
</dbReference>
<comment type="caution">
    <text evidence="8">The sequence shown here is derived from an EMBL/GenBank/DDBJ whole genome shotgun (WGS) entry which is preliminary data.</text>
</comment>
<keyword evidence="9" id="KW-1185">Reference proteome</keyword>
<comment type="subcellular location">
    <subcellularLocation>
        <location evidence="1">Nucleus</location>
    </subcellularLocation>
</comment>
<dbReference type="GO" id="GO:0000785">
    <property type="term" value="C:chromatin"/>
    <property type="evidence" value="ECO:0007669"/>
    <property type="project" value="UniProtKB-ARBA"/>
</dbReference>
<gene>
    <name evidence="8" type="ORF">RJ639_022889</name>
</gene>
<dbReference type="Gene3D" id="1.10.30.10">
    <property type="entry name" value="High mobility group box domain"/>
    <property type="match status" value="1"/>
</dbReference>
<accession>A0AA88V119</accession>
<keyword evidence="3 5" id="KW-0238">DNA-binding</keyword>
<dbReference type="SUPFAM" id="SSF47095">
    <property type="entry name" value="HMG-box"/>
    <property type="match status" value="1"/>
</dbReference>
<dbReference type="Pfam" id="PF00505">
    <property type="entry name" value="HMG_box"/>
    <property type="match status" value="1"/>
</dbReference>
<dbReference type="GO" id="GO:0006325">
    <property type="term" value="P:chromatin organization"/>
    <property type="evidence" value="ECO:0007669"/>
    <property type="project" value="UniProtKB-ARBA"/>
</dbReference>
<feature type="region of interest" description="Disordered" evidence="6">
    <location>
        <begin position="78"/>
        <end position="98"/>
    </location>
</feature>
<dbReference type="InterPro" id="IPR036910">
    <property type="entry name" value="HMG_box_dom_sf"/>
</dbReference>
<feature type="region of interest" description="Disordered" evidence="6">
    <location>
        <begin position="134"/>
        <end position="156"/>
    </location>
</feature>
<dbReference type="InterPro" id="IPR031061">
    <property type="entry name" value="HMGB_plant"/>
</dbReference>
<protein>
    <recommendedName>
        <fullName evidence="7">HMG box domain-containing protein</fullName>
    </recommendedName>
</protein>
<keyword evidence="4 5" id="KW-0539">Nucleus</keyword>
<reference evidence="8" key="1">
    <citation type="submission" date="2022-12" db="EMBL/GenBank/DDBJ databases">
        <title>Draft genome assemblies for two species of Escallonia (Escalloniales).</title>
        <authorList>
            <person name="Chanderbali A."/>
            <person name="Dervinis C."/>
            <person name="Anghel I."/>
            <person name="Soltis D."/>
            <person name="Soltis P."/>
            <person name="Zapata F."/>
        </authorList>
    </citation>
    <scope>NUCLEOTIDE SEQUENCE</scope>
    <source>
        <strain evidence="8">UCBG64.0493</strain>
        <tissue evidence="8">Leaf</tissue>
    </source>
</reference>
<proteinExistence type="inferred from homology"/>
<dbReference type="GO" id="GO:0003682">
    <property type="term" value="F:chromatin binding"/>
    <property type="evidence" value="ECO:0007669"/>
    <property type="project" value="UniProtKB-ARBA"/>
</dbReference>
<dbReference type="EMBL" id="JAVXUP010003212">
    <property type="protein sequence ID" value="KAK2999632.1"/>
    <property type="molecule type" value="Genomic_DNA"/>
</dbReference>
<dbReference type="AlphaFoldDB" id="A0AA88V119"/>
<feature type="domain" description="HMG box" evidence="7">
    <location>
        <begin position="176"/>
        <end position="245"/>
    </location>
</feature>